<organism evidence="2 3">
    <name type="scientific">Flagellimonas meridianipacifica</name>
    <dbReference type="NCBI Taxonomy" id="1080225"/>
    <lineage>
        <taxon>Bacteria</taxon>
        <taxon>Pseudomonadati</taxon>
        <taxon>Bacteroidota</taxon>
        <taxon>Flavobacteriia</taxon>
        <taxon>Flavobacteriales</taxon>
        <taxon>Flavobacteriaceae</taxon>
        <taxon>Flagellimonas</taxon>
    </lineage>
</organism>
<evidence type="ECO:0000313" key="3">
    <source>
        <dbReference type="Proteomes" id="UP000237640"/>
    </source>
</evidence>
<protein>
    <submittedName>
        <fullName evidence="2">Concanavalin A-like lectin/glucanase superfamily protein</fullName>
    </submittedName>
</protein>
<keyword evidence="1" id="KW-0732">Signal</keyword>
<name>A0A2T0MCV6_9FLAO</name>
<evidence type="ECO:0000256" key="1">
    <source>
        <dbReference type="SAM" id="SignalP"/>
    </source>
</evidence>
<keyword evidence="3" id="KW-1185">Reference proteome</keyword>
<dbReference type="InterPro" id="IPR013320">
    <property type="entry name" value="ConA-like_dom_sf"/>
</dbReference>
<proteinExistence type="predicted"/>
<dbReference type="SUPFAM" id="SSF49899">
    <property type="entry name" value="Concanavalin A-like lectins/glucanases"/>
    <property type="match status" value="1"/>
</dbReference>
<feature type="signal peptide" evidence="1">
    <location>
        <begin position="1"/>
        <end position="20"/>
    </location>
</feature>
<dbReference type="GO" id="GO:0005975">
    <property type="term" value="P:carbohydrate metabolic process"/>
    <property type="evidence" value="ECO:0007669"/>
    <property type="project" value="UniProtKB-ARBA"/>
</dbReference>
<evidence type="ECO:0000313" key="2">
    <source>
        <dbReference type="EMBL" id="PRX55314.1"/>
    </source>
</evidence>
<sequence length="283" mass="31742">MFKKTTTALACLMALFYGMAQENTLKESLIFYAPFNESTTAQVAVGDAEIYSASSRKELQNAIKGLEGSNVIFVKDIGLSGGALDFKKKGKPVVFFDAFRNMGYSKESWSGAISFWLQLDPAKDLEPGFCDPIQITDVNYNDASIWVDFTKENPRDFRLGVIGDLELWNPNKIGPDNNPALEKRLVRMKNPPFKRGEWTHIVINFSNLGADSSEYQLYVNGELQGTKKDIGDLFTWEEEKAKIFLGLNYIGLMDELSVFNQPLSAETINMVYKVKSLGLLIEP</sequence>
<dbReference type="GO" id="GO:0004553">
    <property type="term" value="F:hydrolase activity, hydrolyzing O-glycosyl compounds"/>
    <property type="evidence" value="ECO:0007669"/>
    <property type="project" value="UniProtKB-ARBA"/>
</dbReference>
<comment type="caution">
    <text evidence="2">The sequence shown here is derived from an EMBL/GenBank/DDBJ whole genome shotgun (WGS) entry which is preliminary data.</text>
</comment>
<dbReference type="GO" id="GO:0030246">
    <property type="term" value="F:carbohydrate binding"/>
    <property type="evidence" value="ECO:0007669"/>
    <property type="project" value="UniProtKB-KW"/>
</dbReference>
<gene>
    <name evidence="2" type="ORF">CLV81_3723</name>
</gene>
<dbReference type="EMBL" id="PVYX01000002">
    <property type="protein sequence ID" value="PRX55314.1"/>
    <property type="molecule type" value="Genomic_DNA"/>
</dbReference>
<dbReference type="AlphaFoldDB" id="A0A2T0MCV6"/>
<dbReference type="Pfam" id="PF13385">
    <property type="entry name" value="Laminin_G_3"/>
    <property type="match status" value="1"/>
</dbReference>
<dbReference type="Gene3D" id="2.60.120.200">
    <property type="match status" value="1"/>
</dbReference>
<dbReference type="Proteomes" id="UP000237640">
    <property type="component" value="Unassembled WGS sequence"/>
</dbReference>
<reference evidence="2 3" key="1">
    <citation type="submission" date="2018-03" db="EMBL/GenBank/DDBJ databases">
        <title>Genomic Encyclopedia of Archaeal and Bacterial Type Strains, Phase II (KMG-II): from individual species to whole genera.</title>
        <authorList>
            <person name="Goeker M."/>
        </authorList>
    </citation>
    <scope>NUCLEOTIDE SEQUENCE [LARGE SCALE GENOMIC DNA]</scope>
    <source>
        <strain evidence="2 3">DSM 25027</strain>
    </source>
</reference>
<keyword evidence="2" id="KW-0430">Lectin</keyword>
<accession>A0A2T0MCV6</accession>
<dbReference type="OrthoDB" id="9814380at2"/>
<dbReference type="RefSeq" id="WP_106147079.1">
    <property type="nucleotide sequence ID" value="NZ_PVYX01000002.1"/>
</dbReference>
<feature type="chain" id="PRO_5015437010" evidence="1">
    <location>
        <begin position="21"/>
        <end position="283"/>
    </location>
</feature>